<sequence length="171" mass="18792">MSVRHRPNRRDADGFLPLAGYGVLGDGRSVALSGADGSIDWWCVPGMDSPPLFDRLLDAQRGGYYAISPAAPFEVERRYREDSNVLETVFTTSLGQATLVESLNSGAAGRQPWAELARRIEGVEGVVRFDVRIVFGRQGAIRLARTVRVSAVRTFFMRAACWGFFCMVSAS</sequence>
<dbReference type="KEGG" id="pacs:FAZ98_35150"/>
<reference evidence="2 3" key="1">
    <citation type="submission" date="2019-12" db="EMBL/GenBank/DDBJ databases">
        <title>Paraburkholderia acidiphila 7Q-K02 sp. nov and Paraburkholderia acidisoli DHF22 sp. nov., two strains isolated from forest soil.</title>
        <authorList>
            <person name="Gao Z."/>
            <person name="Qiu L."/>
        </authorList>
    </citation>
    <scope>NUCLEOTIDE SEQUENCE [LARGE SCALE GENOMIC DNA]</scope>
    <source>
        <strain evidence="2 3">DHF22</strain>
        <plasmid evidence="2 3">p1</plasmid>
    </source>
</reference>
<accession>A0A7Z2GSD1</accession>
<keyword evidence="3" id="KW-1185">Reference proteome</keyword>
<organism evidence="2 3">
    <name type="scientific">Paraburkholderia acidisoli</name>
    <dbReference type="NCBI Taxonomy" id="2571748"/>
    <lineage>
        <taxon>Bacteria</taxon>
        <taxon>Pseudomonadati</taxon>
        <taxon>Pseudomonadota</taxon>
        <taxon>Betaproteobacteria</taxon>
        <taxon>Burkholderiales</taxon>
        <taxon>Burkholderiaceae</taxon>
        <taxon>Paraburkholderia</taxon>
    </lineage>
</organism>
<name>A0A7Z2GSD1_9BURK</name>
<proteinExistence type="predicted"/>
<dbReference type="Proteomes" id="UP000433577">
    <property type="component" value="Plasmid p1"/>
</dbReference>
<dbReference type="InterPro" id="IPR045582">
    <property type="entry name" value="Trehalase-like_N"/>
</dbReference>
<dbReference type="AlphaFoldDB" id="A0A7Z2GSD1"/>
<protein>
    <recommendedName>
        <fullName evidence="1">Trehalase-like N-terminal domain-containing protein</fullName>
    </recommendedName>
</protein>
<evidence type="ECO:0000313" key="2">
    <source>
        <dbReference type="EMBL" id="QGZ67066.1"/>
    </source>
</evidence>
<evidence type="ECO:0000259" key="1">
    <source>
        <dbReference type="Pfam" id="PF19291"/>
    </source>
</evidence>
<gene>
    <name evidence="2" type="ORF">FAZ98_35150</name>
</gene>
<dbReference type="Pfam" id="PF19291">
    <property type="entry name" value="TREH_N"/>
    <property type="match status" value="1"/>
</dbReference>
<keyword evidence="2" id="KW-0614">Plasmid</keyword>
<dbReference type="EMBL" id="CP046917">
    <property type="protein sequence ID" value="QGZ67066.1"/>
    <property type="molecule type" value="Genomic_DNA"/>
</dbReference>
<evidence type="ECO:0000313" key="3">
    <source>
        <dbReference type="Proteomes" id="UP000433577"/>
    </source>
</evidence>
<feature type="domain" description="Trehalase-like N-terminal" evidence="1">
    <location>
        <begin position="21"/>
        <end position="144"/>
    </location>
</feature>
<dbReference type="OrthoDB" id="9135468at2"/>
<geneLocation type="plasmid" evidence="2 3">
    <name>p1</name>
</geneLocation>